<accession>A0A2T0AV83</accession>
<name>A0A2T0AV83_9FIRM</name>
<keyword evidence="1" id="KW-0812">Transmembrane</keyword>
<proteinExistence type="predicted"/>
<feature type="transmembrane region" description="Helical" evidence="1">
    <location>
        <begin position="61"/>
        <end position="80"/>
    </location>
</feature>
<keyword evidence="1" id="KW-0472">Membrane</keyword>
<keyword evidence="3" id="KW-1185">Reference proteome</keyword>
<dbReference type="EMBL" id="PVXM01000008">
    <property type="protein sequence ID" value="PRR74514.1"/>
    <property type="molecule type" value="Genomic_DNA"/>
</dbReference>
<gene>
    <name evidence="2" type="ORF">MOHU_08270</name>
</gene>
<organism evidence="2 3">
    <name type="scientific">Neomoorella humiferrea</name>
    <dbReference type="NCBI Taxonomy" id="676965"/>
    <lineage>
        <taxon>Bacteria</taxon>
        <taxon>Bacillati</taxon>
        <taxon>Bacillota</taxon>
        <taxon>Clostridia</taxon>
        <taxon>Neomoorellales</taxon>
        <taxon>Neomoorellaceae</taxon>
        <taxon>Neomoorella</taxon>
    </lineage>
</organism>
<protein>
    <submittedName>
        <fullName evidence="2">Uncharacterized protein</fullName>
    </submittedName>
</protein>
<evidence type="ECO:0000313" key="3">
    <source>
        <dbReference type="Proteomes" id="UP000238415"/>
    </source>
</evidence>
<evidence type="ECO:0000256" key="1">
    <source>
        <dbReference type="SAM" id="Phobius"/>
    </source>
</evidence>
<comment type="caution">
    <text evidence="2">The sequence shown here is derived from an EMBL/GenBank/DDBJ whole genome shotgun (WGS) entry which is preliminary data.</text>
</comment>
<keyword evidence="1" id="KW-1133">Transmembrane helix</keyword>
<dbReference type="AlphaFoldDB" id="A0A2T0AV83"/>
<evidence type="ECO:0000313" key="2">
    <source>
        <dbReference type="EMBL" id="PRR74514.1"/>
    </source>
</evidence>
<dbReference type="RefSeq" id="WP_106004841.1">
    <property type="nucleotide sequence ID" value="NZ_CP136419.1"/>
</dbReference>
<reference evidence="2 3" key="1">
    <citation type="submission" date="2018-03" db="EMBL/GenBank/DDBJ databases">
        <title>Genome sequence of Moorella humiferrea DSM 23265.</title>
        <authorList>
            <person name="Poehlein A."/>
            <person name="Daniel R."/>
        </authorList>
    </citation>
    <scope>NUCLEOTIDE SEQUENCE [LARGE SCALE GENOMIC DNA]</scope>
    <source>
        <strain evidence="2 3">DSM 23265</strain>
    </source>
</reference>
<sequence length="98" mass="11210">MKLATILGSIGCSIDLIGAWWIAQSFITARSWQIAEGATQCWGYNPYVLRERCRQVAEAKVGAIFLIIGFFFNLCAWYMSESQFTLKISWYFALILLQ</sequence>
<dbReference type="Proteomes" id="UP000238415">
    <property type="component" value="Unassembled WGS sequence"/>
</dbReference>
<feature type="transmembrane region" description="Helical" evidence="1">
    <location>
        <begin position="6"/>
        <end position="23"/>
    </location>
</feature>